<feature type="compositionally biased region" description="Basic and acidic residues" evidence="1">
    <location>
        <begin position="479"/>
        <end position="493"/>
    </location>
</feature>
<dbReference type="AlphaFoldDB" id="A0A6P5FM29"/>
<feature type="compositionally biased region" description="Polar residues" evidence="1">
    <location>
        <begin position="591"/>
        <end position="600"/>
    </location>
</feature>
<feature type="region of interest" description="Disordered" evidence="1">
    <location>
        <begin position="1"/>
        <end position="43"/>
    </location>
</feature>
<evidence type="ECO:0000256" key="1">
    <source>
        <dbReference type="SAM" id="MobiDB-lite"/>
    </source>
</evidence>
<dbReference type="RefSeq" id="XP_020094186.1">
    <property type="nucleotide sequence ID" value="XM_020238597.1"/>
</dbReference>
<dbReference type="OrthoDB" id="118550at2759"/>
<feature type="region of interest" description="Disordered" evidence="1">
    <location>
        <begin position="684"/>
        <end position="709"/>
    </location>
</feature>
<feature type="compositionally biased region" description="Basic and acidic residues" evidence="1">
    <location>
        <begin position="700"/>
        <end position="709"/>
    </location>
</feature>
<reference evidence="3 4" key="2">
    <citation type="submission" date="2025-04" db="UniProtKB">
        <authorList>
            <consortium name="RefSeq"/>
        </authorList>
    </citation>
    <scope>IDENTIFICATION</scope>
    <source>
        <tissue evidence="3 4">Leaf</tissue>
    </source>
</reference>
<organism evidence="3">
    <name type="scientific">Ananas comosus</name>
    <name type="common">Pineapple</name>
    <name type="synonym">Ananas ananas</name>
    <dbReference type="NCBI Taxonomy" id="4615"/>
    <lineage>
        <taxon>Eukaryota</taxon>
        <taxon>Viridiplantae</taxon>
        <taxon>Streptophyta</taxon>
        <taxon>Embryophyta</taxon>
        <taxon>Tracheophyta</taxon>
        <taxon>Spermatophyta</taxon>
        <taxon>Magnoliopsida</taxon>
        <taxon>Liliopsida</taxon>
        <taxon>Poales</taxon>
        <taxon>Bromeliaceae</taxon>
        <taxon>Bromelioideae</taxon>
        <taxon>Ananas</taxon>
    </lineage>
</organism>
<keyword evidence="2" id="KW-1185">Reference proteome</keyword>
<feature type="compositionally biased region" description="Basic and acidic residues" evidence="1">
    <location>
        <begin position="15"/>
        <end position="33"/>
    </location>
</feature>
<name>A0A6P5FM29_ANACO</name>
<feature type="compositionally biased region" description="Polar residues" evidence="1">
    <location>
        <begin position="547"/>
        <end position="560"/>
    </location>
</feature>
<feature type="region of interest" description="Disordered" evidence="1">
    <location>
        <begin position="477"/>
        <end position="566"/>
    </location>
</feature>
<dbReference type="RefSeq" id="XP_020094185.1">
    <property type="nucleotide sequence ID" value="XM_020238596.1"/>
</dbReference>
<proteinExistence type="predicted"/>
<evidence type="ECO:0000313" key="2">
    <source>
        <dbReference type="Proteomes" id="UP000515123"/>
    </source>
</evidence>
<evidence type="ECO:0000313" key="3">
    <source>
        <dbReference type="RefSeq" id="XP_020094185.1"/>
    </source>
</evidence>
<sequence length="709" mass="77988">MNRGDGDVLCRGGHNRKEEEAVHDYEAAGEVDRGGAQQVSESPETLWQGVAAHTRTHWYKDGCPNQESCTKVFLKDDLIELQLEKEALTKGTPVGQSHDIEIPPPRPKRKSTCPYPRNTAAGSLSPLEEANDGKALHSTPLRSGKQVLCVDVDTSHEKLPATEAHQRKKQPSEAGSSSEVFHLCQVAPGASISSANKSSSNTCTFKHYIPLVEGGDEKTAQSETSQNFQEKQEQVKSASYTDADNHGQNGVYVNWKEKLTYKKKLDVREQRTIRGPLLNNDLRGAQCYSKHVPEQFMSRKNNESSKQSNFSGNYAPTKTDVQVNTSQTNPTTVPEHNHNMNSTTMPSADQPCSVFVPFTQSGSNQDASRTFLSPSSSSLMVSNLLHNPAIHAVASLAASYWSSNNSNASSSSTLENNGAVPNAQVNSSPSMVAMAAATVAAASAWWTSNGLLPLFPPVQPAFIFPPMQTMPISAMDMTRAPEHKEEKKDDRGHKLTQHNAVSKALSSESDESRRDETLRQAALKSMITNKPKSRLHDSDKAALRTPIRSSNGSNTPSSGDVETDGMKRKLQREVKDKDEQIHLVKNHLPEETSNYQNSSKEMLDDSRKGRPASLELFTGENLRKIPSLPPQSEDKEATALMVDLIGEAFRLSTKVTAEPEEHSKMNEIERVKLKSSRRAFKPYKRCSVEVDNQATTNEDSSDKRLRLGG</sequence>
<dbReference type="GeneID" id="109714145"/>
<reference evidence="2" key="1">
    <citation type="journal article" date="2015" name="Nat. Genet.">
        <title>The pineapple genome and the evolution of CAM photosynthesis.</title>
        <authorList>
            <person name="Ming R."/>
            <person name="VanBuren R."/>
            <person name="Wai C.M."/>
            <person name="Tang H."/>
            <person name="Schatz M.C."/>
            <person name="Bowers J.E."/>
            <person name="Lyons E."/>
            <person name="Wang M.L."/>
            <person name="Chen J."/>
            <person name="Biggers E."/>
            <person name="Zhang J."/>
            <person name="Huang L."/>
            <person name="Zhang L."/>
            <person name="Miao W."/>
            <person name="Zhang J."/>
            <person name="Ye Z."/>
            <person name="Miao C."/>
            <person name="Lin Z."/>
            <person name="Wang H."/>
            <person name="Zhou H."/>
            <person name="Yim W.C."/>
            <person name="Priest H.D."/>
            <person name="Zheng C."/>
            <person name="Woodhouse M."/>
            <person name="Edger P.P."/>
            <person name="Guyot R."/>
            <person name="Guo H.B."/>
            <person name="Guo H."/>
            <person name="Zheng G."/>
            <person name="Singh R."/>
            <person name="Sharma A."/>
            <person name="Min X."/>
            <person name="Zheng Y."/>
            <person name="Lee H."/>
            <person name="Gurtowski J."/>
            <person name="Sedlazeck F.J."/>
            <person name="Harkess A."/>
            <person name="McKain M.R."/>
            <person name="Liao Z."/>
            <person name="Fang J."/>
            <person name="Liu J."/>
            <person name="Zhang X."/>
            <person name="Zhang Q."/>
            <person name="Hu W."/>
            <person name="Qin Y."/>
            <person name="Wang K."/>
            <person name="Chen L.Y."/>
            <person name="Shirley N."/>
            <person name="Lin Y.R."/>
            <person name="Liu L.Y."/>
            <person name="Hernandez A.G."/>
            <person name="Wright C.L."/>
            <person name="Bulone V."/>
            <person name="Tuskan G.A."/>
            <person name="Heath K."/>
            <person name="Zee F."/>
            <person name="Moore P.H."/>
            <person name="Sunkar R."/>
            <person name="Leebens-Mack J.H."/>
            <person name="Mockler T."/>
            <person name="Bennetzen J.L."/>
            <person name="Freeling M."/>
            <person name="Sankoff D."/>
            <person name="Paterson A.H."/>
            <person name="Zhu X."/>
            <person name="Yang X."/>
            <person name="Smith J.A."/>
            <person name="Cushman J.C."/>
            <person name="Paull R.E."/>
            <person name="Yu Q."/>
        </authorList>
    </citation>
    <scope>NUCLEOTIDE SEQUENCE [LARGE SCALE GENOMIC DNA]</scope>
    <source>
        <strain evidence="2">cv. F153</strain>
    </source>
</reference>
<gene>
    <name evidence="3 4" type="primary">LOC109714145</name>
</gene>
<evidence type="ECO:0000313" key="4">
    <source>
        <dbReference type="RefSeq" id="XP_020094186.1"/>
    </source>
</evidence>
<accession>A0A6P5FM29</accession>
<feature type="region of interest" description="Disordered" evidence="1">
    <location>
        <begin position="90"/>
        <end position="139"/>
    </location>
</feature>
<feature type="region of interest" description="Disordered" evidence="1">
    <location>
        <begin position="297"/>
        <end position="336"/>
    </location>
</feature>
<protein>
    <submittedName>
        <fullName evidence="3 4">Protein LHY-like isoform X1</fullName>
    </submittedName>
</protein>
<feature type="region of interest" description="Disordered" evidence="1">
    <location>
        <begin position="585"/>
        <end position="608"/>
    </location>
</feature>
<dbReference type="Proteomes" id="UP000515123">
    <property type="component" value="Linkage group 8"/>
</dbReference>
<feature type="compositionally biased region" description="Polar residues" evidence="1">
    <location>
        <begin position="221"/>
        <end position="245"/>
    </location>
</feature>
<feature type="region of interest" description="Disordered" evidence="1">
    <location>
        <begin position="216"/>
        <end position="245"/>
    </location>
</feature>
<feature type="compositionally biased region" description="Polar residues" evidence="1">
    <location>
        <begin position="304"/>
        <end position="336"/>
    </location>
</feature>